<dbReference type="InterPro" id="IPR010294">
    <property type="entry name" value="ADAMTS_spacer1"/>
</dbReference>
<organism evidence="9 10">
    <name type="scientific">Acanthosepion pharaonis</name>
    <name type="common">Pharaoh cuttlefish</name>
    <name type="synonym">Sepia pharaonis</name>
    <dbReference type="NCBI Taxonomy" id="158019"/>
    <lineage>
        <taxon>Eukaryota</taxon>
        <taxon>Metazoa</taxon>
        <taxon>Spiralia</taxon>
        <taxon>Lophotrochozoa</taxon>
        <taxon>Mollusca</taxon>
        <taxon>Cephalopoda</taxon>
        <taxon>Coleoidea</taxon>
        <taxon>Decapodiformes</taxon>
        <taxon>Sepiida</taxon>
        <taxon>Sepiina</taxon>
        <taxon>Sepiidae</taxon>
        <taxon>Acanthosepion</taxon>
    </lineage>
</organism>
<dbReference type="Pfam" id="PF00090">
    <property type="entry name" value="TSP_1"/>
    <property type="match status" value="1"/>
</dbReference>
<feature type="region of interest" description="Disordered" evidence="7">
    <location>
        <begin position="535"/>
        <end position="558"/>
    </location>
</feature>
<dbReference type="PROSITE" id="PS50092">
    <property type="entry name" value="TSP1"/>
    <property type="match status" value="6"/>
</dbReference>
<keyword evidence="10" id="KW-1185">Reference proteome</keyword>
<dbReference type="Pfam" id="PF05986">
    <property type="entry name" value="ADAMTS_spacer1"/>
    <property type="match status" value="1"/>
</dbReference>
<keyword evidence="4" id="KW-0677">Repeat</keyword>
<proteinExistence type="predicted"/>
<dbReference type="GO" id="GO:0005576">
    <property type="term" value="C:extracellular region"/>
    <property type="evidence" value="ECO:0007669"/>
    <property type="project" value="UniProtKB-SubCell"/>
</dbReference>
<feature type="compositionally biased region" description="Polar residues" evidence="7">
    <location>
        <begin position="479"/>
        <end position="492"/>
    </location>
</feature>
<evidence type="ECO:0000256" key="2">
    <source>
        <dbReference type="ARBA" id="ARBA00022525"/>
    </source>
</evidence>
<feature type="compositionally biased region" description="Polar residues" evidence="7">
    <location>
        <begin position="600"/>
        <end position="612"/>
    </location>
</feature>
<dbReference type="Proteomes" id="UP000597762">
    <property type="component" value="Unassembled WGS sequence"/>
</dbReference>
<dbReference type="Pfam" id="PF19236">
    <property type="entry name" value="ADAMTS_CR_3"/>
    <property type="match status" value="1"/>
</dbReference>
<dbReference type="Gene3D" id="2.20.100.10">
    <property type="entry name" value="Thrombospondin type-1 (TSP1) repeat"/>
    <property type="match status" value="6"/>
</dbReference>
<evidence type="ECO:0000313" key="10">
    <source>
        <dbReference type="Proteomes" id="UP000597762"/>
    </source>
</evidence>
<evidence type="ECO:0000256" key="6">
    <source>
        <dbReference type="PIRSR" id="PIRSR613273-3"/>
    </source>
</evidence>
<comment type="caution">
    <text evidence="9">The sequence shown here is derived from an EMBL/GenBank/DDBJ whole genome shotgun (WGS) entry which is preliminary data.</text>
</comment>
<dbReference type="InterPro" id="IPR010909">
    <property type="entry name" value="PLAC"/>
</dbReference>
<feature type="region of interest" description="Disordered" evidence="7">
    <location>
        <begin position="379"/>
        <end position="519"/>
    </location>
</feature>
<feature type="disulfide bond" evidence="6">
    <location>
        <begin position="107"/>
        <end position="148"/>
    </location>
</feature>
<evidence type="ECO:0000313" key="9">
    <source>
        <dbReference type="EMBL" id="CAE1240550.1"/>
    </source>
</evidence>
<keyword evidence="2" id="KW-0964">Secreted</keyword>
<feature type="region of interest" description="Disordered" evidence="7">
    <location>
        <begin position="580"/>
        <end position="612"/>
    </location>
</feature>
<dbReference type="Pfam" id="PF19030">
    <property type="entry name" value="TSP1_ADAMTS"/>
    <property type="match status" value="6"/>
</dbReference>
<evidence type="ECO:0000256" key="7">
    <source>
        <dbReference type="SAM" id="MobiDB-lite"/>
    </source>
</evidence>
<dbReference type="PRINTS" id="PR01857">
    <property type="entry name" value="ADAMTSFAMILY"/>
</dbReference>
<evidence type="ECO:0000256" key="3">
    <source>
        <dbReference type="ARBA" id="ARBA00022729"/>
    </source>
</evidence>
<dbReference type="InterPro" id="IPR013273">
    <property type="entry name" value="ADAMTS/ADAMTS-like"/>
</dbReference>
<feature type="compositionally biased region" description="Low complexity" evidence="7">
    <location>
        <begin position="508"/>
        <end position="517"/>
    </location>
</feature>
<evidence type="ECO:0000256" key="1">
    <source>
        <dbReference type="ARBA" id="ARBA00004613"/>
    </source>
</evidence>
<gene>
    <name evidence="9" type="ORF">SPHA_22373</name>
</gene>
<evidence type="ECO:0000256" key="5">
    <source>
        <dbReference type="ARBA" id="ARBA00023157"/>
    </source>
</evidence>
<feature type="compositionally biased region" description="Basic and acidic residues" evidence="7">
    <location>
        <begin position="580"/>
        <end position="599"/>
    </location>
</feature>
<dbReference type="GO" id="GO:0030198">
    <property type="term" value="P:extracellular matrix organization"/>
    <property type="evidence" value="ECO:0007669"/>
    <property type="project" value="InterPro"/>
</dbReference>
<dbReference type="OrthoDB" id="5950222at2759"/>
<dbReference type="InterPro" id="IPR045371">
    <property type="entry name" value="ADAMTS_CR_3"/>
</dbReference>
<dbReference type="FunFam" id="2.20.100.10:FF:000005">
    <property type="entry name" value="ADAM metallopeptidase with thrombospondin type 1 motif 9"/>
    <property type="match status" value="4"/>
</dbReference>
<dbReference type="FunFam" id="2.20.100.10:FF:000001">
    <property type="entry name" value="semaphorin-5A isoform X1"/>
    <property type="match status" value="1"/>
</dbReference>
<name>A0A812BNW3_ACAPH</name>
<dbReference type="SUPFAM" id="SSF82895">
    <property type="entry name" value="TSP-1 type 1 repeat"/>
    <property type="match status" value="6"/>
</dbReference>
<evidence type="ECO:0000259" key="8">
    <source>
        <dbReference type="PROSITE" id="PS50900"/>
    </source>
</evidence>
<dbReference type="Pfam" id="PF08686">
    <property type="entry name" value="PLAC"/>
    <property type="match status" value="1"/>
</dbReference>
<feature type="domain" description="PLAC" evidence="8">
    <location>
        <begin position="998"/>
        <end position="1035"/>
    </location>
</feature>
<evidence type="ECO:0000256" key="4">
    <source>
        <dbReference type="ARBA" id="ARBA00022737"/>
    </source>
</evidence>
<accession>A0A812BNW3</accession>
<dbReference type="SMART" id="SM00209">
    <property type="entry name" value="TSP1"/>
    <property type="match status" value="7"/>
</dbReference>
<feature type="compositionally biased region" description="Basic residues" evidence="7">
    <location>
        <begin position="426"/>
        <end position="439"/>
    </location>
</feature>
<dbReference type="PANTHER" id="PTHR13723">
    <property type="entry name" value="ADAMTS A DISINTEGRIN AND METALLOPROTEASE WITH THROMBOSPONDIN MOTIFS PROTEASE"/>
    <property type="match status" value="1"/>
</dbReference>
<dbReference type="InterPro" id="IPR000884">
    <property type="entry name" value="TSP1_rpt"/>
</dbReference>
<comment type="subcellular location">
    <subcellularLocation>
        <location evidence="1">Secreted</location>
    </subcellularLocation>
</comment>
<dbReference type="PANTHER" id="PTHR13723:SF281">
    <property type="entry name" value="PAPILIN"/>
    <property type="match status" value="1"/>
</dbReference>
<reference evidence="9" key="1">
    <citation type="submission" date="2021-01" db="EMBL/GenBank/DDBJ databases">
        <authorList>
            <person name="Li R."/>
            <person name="Bekaert M."/>
        </authorList>
    </citation>
    <scope>NUCLEOTIDE SEQUENCE</scope>
    <source>
        <strain evidence="9">Farmed</strain>
    </source>
</reference>
<feature type="disulfide bond" evidence="6">
    <location>
        <begin position="118"/>
        <end position="133"/>
    </location>
</feature>
<sequence length="1103" mass="123962">MLKNAPRRRPQHQTLHEKPIHIDLIILAAEIVEYFLLRECSSPRLEDWRDSLFRNPILLNLAIYVCLIGVSKCISNDAIDEAEGSTGETDIASWTSWSLWSKCSESCGGGLSNRTRHCTSLTDLETKLAVTSCSGHATEVRVCNRQTCLSGSRRQSYCLPLMNRFFHGKRYYWEAFIDPRRPCKAMCHTRSGNFYVPTGDTVPDGTLCDDTGNDVCILGTCHKVGCDGIIGSTAKIDLCGVCNGQEKSCRVVRSNFTVDASLMKYGYNRIMTVPKGAFNINITELESSRNYLAMKTKSGYSILNSHWRLSHYGHKYVLGTVMDYQRRTNISCPAQCVFIVGPINDDIHVQLLFYRDSSRFTYQFSTPLDMNGGQNYVYDIIGEPSGKTHHHRPHHQSNDNQKHHHRRPHDRQHSHDQSSSAAVPHRNSHMRQSSKKRRFQYNESFMTPHRSEHHQSDSEPTHASPRRTQATRNVRKSYISPTIRSMQRNTPSFDRKNQRRNNRHKNRNNYGNGNHYQPSATSLYYRSHRIPNRRISSEWPTSSTEQSQPVRHGSSVILGEPSPTIIIANSRFSSDRIKERQQPIRVENGNRHLQPDRDTSQLSLGSNSLKPTGQRIYQHTGAQLPELDSSKSGSSIAGANTGYSWRISGFTECSETCGGGIEETIVVCVKENSQVVVTDENCEHTRKPGPKTVSCNLTPCPAEWFTGPWSECSTTCGPGTQTRQVTCQRRISPVLNLTVSAEACRGQVRNQTNRTCSLQPCFFWKVANWSQCSSTCGKGMRVRAVTCMNIEGHPAEESMCQEIKPIKEELCDMGSCATGWFFTDWPQKCPVECGEGIMRRNLHCAADNNTTLPDERCSKFPRPRLENRCKADVPCGGKWFLGLWSKCNATCGEGMKNRDVVCIKQLSGSVLMVVDENNCAMEEKPETVLPCQREPCPPQWYMMNWSKCSKSCDLGHRTREVKCLDNQRKPNLACDIRIKPSIRESCNLQSCGMTTAAPVSGCSDLLGQCHLVVRARLCSYHYYHRICCASCTVANEREEGNNGASLATTAATVTPAYSTTPSYPTTSYVSPTETTLFANFTNMTLAEEHTVTTPNTESTDSQS</sequence>
<feature type="compositionally biased region" description="Basic residues" evidence="7">
    <location>
        <begin position="497"/>
        <end position="507"/>
    </location>
</feature>
<dbReference type="InterPro" id="IPR050439">
    <property type="entry name" value="ADAMTS_ADAMTS-like"/>
</dbReference>
<dbReference type="InterPro" id="IPR036383">
    <property type="entry name" value="TSP1_rpt_sf"/>
</dbReference>
<dbReference type="EMBL" id="CAHIKZ030000827">
    <property type="protein sequence ID" value="CAE1240550.1"/>
    <property type="molecule type" value="Genomic_DNA"/>
</dbReference>
<feature type="disulfide bond" evidence="6">
    <location>
        <begin position="103"/>
        <end position="143"/>
    </location>
</feature>
<dbReference type="AlphaFoldDB" id="A0A812BNW3"/>
<keyword evidence="3" id="KW-0732">Signal</keyword>
<dbReference type="Gene3D" id="2.60.120.830">
    <property type="match status" value="1"/>
</dbReference>
<feature type="compositionally biased region" description="Basic and acidic residues" evidence="7">
    <location>
        <begin position="449"/>
        <end position="460"/>
    </location>
</feature>
<keyword evidence="5 6" id="KW-1015">Disulfide bond</keyword>
<dbReference type="PROSITE" id="PS50900">
    <property type="entry name" value="PLAC"/>
    <property type="match status" value="1"/>
</dbReference>
<feature type="compositionally biased region" description="Polar residues" evidence="7">
    <location>
        <begin position="538"/>
        <end position="549"/>
    </location>
</feature>
<protein>
    <submittedName>
        <fullName evidence="9">THSD4</fullName>
    </submittedName>
</protein>